<dbReference type="InterPro" id="IPR000620">
    <property type="entry name" value="EamA_dom"/>
</dbReference>
<dbReference type="RefSeq" id="WP_188912107.1">
    <property type="nucleotide sequence ID" value="NZ_BMIQ01000008.1"/>
</dbReference>
<feature type="transmembrane region" description="Helical" evidence="6">
    <location>
        <begin position="39"/>
        <end position="56"/>
    </location>
</feature>
<dbReference type="PANTHER" id="PTHR42920:SF5">
    <property type="entry name" value="EAMA DOMAIN-CONTAINING PROTEIN"/>
    <property type="match status" value="1"/>
</dbReference>
<keyword evidence="2" id="KW-1003">Cell membrane</keyword>
<evidence type="ECO:0000256" key="1">
    <source>
        <dbReference type="ARBA" id="ARBA00004651"/>
    </source>
</evidence>
<organism evidence="8 9">
    <name type="scientific">Aureimonas endophytica</name>
    <dbReference type="NCBI Taxonomy" id="2027858"/>
    <lineage>
        <taxon>Bacteria</taxon>
        <taxon>Pseudomonadati</taxon>
        <taxon>Pseudomonadota</taxon>
        <taxon>Alphaproteobacteria</taxon>
        <taxon>Hyphomicrobiales</taxon>
        <taxon>Aurantimonadaceae</taxon>
        <taxon>Aureimonas</taxon>
    </lineage>
</organism>
<gene>
    <name evidence="8" type="ORF">GCM10011390_42680</name>
</gene>
<reference evidence="8" key="1">
    <citation type="journal article" date="2014" name="Int. J. Syst. Evol. Microbiol.">
        <title>Complete genome sequence of Corynebacterium casei LMG S-19264T (=DSM 44701T), isolated from a smear-ripened cheese.</title>
        <authorList>
            <consortium name="US DOE Joint Genome Institute (JGI-PGF)"/>
            <person name="Walter F."/>
            <person name="Albersmeier A."/>
            <person name="Kalinowski J."/>
            <person name="Ruckert C."/>
        </authorList>
    </citation>
    <scope>NUCLEOTIDE SEQUENCE</scope>
    <source>
        <strain evidence="8">CGMCC 1.15367</strain>
    </source>
</reference>
<feature type="transmembrane region" description="Helical" evidence="6">
    <location>
        <begin position="152"/>
        <end position="171"/>
    </location>
</feature>
<evidence type="ECO:0000256" key="3">
    <source>
        <dbReference type="ARBA" id="ARBA00022692"/>
    </source>
</evidence>
<feature type="domain" description="EamA" evidence="7">
    <location>
        <begin position="149"/>
        <end position="281"/>
    </location>
</feature>
<dbReference type="Pfam" id="PF00892">
    <property type="entry name" value="EamA"/>
    <property type="match status" value="2"/>
</dbReference>
<sequence length="305" mass="31829">MSRVQANLLLLLTGAIWGMGFVAQSSAMASLGPWSFTCARFALAALTLLPFALWESRRARHRLAPREFAGFALCGAMLFAGSILQQLGLLSTTVTNSGFLTGLYVVLTPAAALLLVRRRPHWVVWPAAGLALVGLLLASGGRLDAMGGGDALTVACAAGFAFQIVLVGLFAGRSGRPLTLSAVQFAAAAALGLPGMLAIDGLQTAGLIAAWPQVFYGGCISAGLAFTLQTIGQRWTTAPQAAIFLSSEAVFAALFGAIFLGERIAPIGYFGCLLILCAMLAVELVPLRWPLRAKTGETTMETAAR</sequence>
<dbReference type="GO" id="GO:0005886">
    <property type="term" value="C:plasma membrane"/>
    <property type="evidence" value="ECO:0007669"/>
    <property type="project" value="UniProtKB-SubCell"/>
</dbReference>
<feature type="transmembrane region" description="Helical" evidence="6">
    <location>
        <begin position="240"/>
        <end position="261"/>
    </location>
</feature>
<evidence type="ECO:0000256" key="5">
    <source>
        <dbReference type="ARBA" id="ARBA00023136"/>
    </source>
</evidence>
<keyword evidence="5 6" id="KW-0472">Membrane</keyword>
<keyword evidence="3 6" id="KW-0812">Transmembrane</keyword>
<evidence type="ECO:0000256" key="2">
    <source>
        <dbReference type="ARBA" id="ARBA00022475"/>
    </source>
</evidence>
<dbReference type="PANTHER" id="PTHR42920">
    <property type="entry name" value="OS03G0707200 PROTEIN-RELATED"/>
    <property type="match status" value="1"/>
</dbReference>
<feature type="transmembrane region" description="Helical" evidence="6">
    <location>
        <begin position="205"/>
        <end position="228"/>
    </location>
</feature>
<accession>A0A916ZZK0</accession>
<feature type="transmembrane region" description="Helical" evidence="6">
    <location>
        <begin position="99"/>
        <end position="116"/>
    </location>
</feature>
<keyword evidence="4 6" id="KW-1133">Transmembrane helix</keyword>
<dbReference type="Proteomes" id="UP000644699">
    <property type="component" value="Unassembled WGS sequence"/>
</dbReference>
<dbReference type="InterPro" id="IPR051258">
    <property type="entry name" value="Diverse_Substrate_Transporter"/>
</dbReference>
<keyword evidence="9" id="KW-1185">Reference proteome</keyword>
<dbReference type="SUPFAM" id="SSF103481">
    <property type="entry name" value="Multidrug resistance efflux transporter EmrE"/>
    <property type="match status" value="2"/>
</dbReference>
<evidence type="ECO:0000256" key="4">
    <source>
        <dbReference type="ARBA" id="ARBA00022989"/>
    </source>
</evidence>
<proteinExistence type="predicted"/>
<comment type="caution">
    <text evidence="8">The sequence shown here is derived from an EMBL/GenBank/DDBJ whole genome shotgun (WGS) entry which is preliminary data.</text>
</comment>
<feature type="transmembrane region" description="Helical" evidence="6">
    <location>
        <begin position="267"/>
        <end position="285"/>
    </location>
</feature>
<feature type="transmembrane region" description="Helical" evidence="6">
    <location>
        <begin position="68"/>
        <end position="87"/>
    </location>
</feature>
<comment type="subcellular location">
    <subcellularLocation>
        <location evidence="1">Cell membrane</location>
        <topology evidence="1">Multi-pass membrane protein</topology>
    </subcellularLocation>
</comment>
<dbReference type="InterPro" id="IPR037185">
    <property type="entry name" value="EmrE-like"/>
</dbReference>
<name>A0A916ZZK0_9HYPH</name>
<reference evidence="8" key="2">
    <citation type="submission" date="2020-09" db="EMBL/GenBank/DDBJ databases">
        <authorList>
            <person name="Sun Q."/>
            <person name="Zhou Y."/>
        </authorList>
    </citation>
    <scope>NUCLEOTIDE SEQUENCE</scope>
    <source>
        <strain evidence="8">CGMCC 1.15367</strain>
    </source>
</reference>
<feature type="domain" description="EamA" evidence="7">
    <location>
        <begin position="7"/>
        <end position="139"/>
    </location>
</feature>
<evidence type="ECO:0000313" key="8">
    <source>
        <dbReference type="EMBL" id="GGE18997.1"/>
    </source>
</evidence>
<feature type="transmembrane region" description="Helical" evidence="6">
    <location>
        <begin position="123"/>
        <end position="140"/>
    </location>
</feature>
<feature type="transmembrane region" description="Helical" evidence="6">
    <location>
        <begin position="178"/>
        <end position="199"/>
    </location>
</feature>
<dbReference type="EMBL" id="BMIQ01000008">
    <property type="protein sequence ID" value="GGE18997.1"/>
    <property type="molecule type" value="Genomic_DNA"/>
</dbReference>
<protein>
    <submittedName>
        <fullName evidence="8">MFS transporter</fullName>
    </submittedName>
</protein>
<evidence type="ECO:0000313" key="9">
    <source>
        <dbReference type="Proteomes" id="UP000644699"/>
    </source>
</evidence>
<evidence type="ECO:0000256" key="6">
    <source>
        <dbReference type="SAM" id="Phobius"/>
    </source>
</evidence>
<evidence type="ECO:0000259" key="7">
    <source>
        <dbReference type="Pfam" id="PF00892"/>
    </source>
</evidence>
<dbReference type="AlphaFoldDB" id="A0A916ZZK0"/>